<dbReference type="AlphaFoldDB" id="A0A804PN50"/>
<dbReference type="Proteomes" id="UP000007305">
    <property type="component" value="Chromosome 5"/>
</dbReference>
<evidence type="ECO:0000256" key="1">
    <source>
        <dbReference type="SAM" id="MobiDB-lite"/>
    </source>
</evidence>
<organism evidence="2 3">
    <name type="scientific">Zea mays</name>
    <name type="common">Maize</name>
    <dbReference type="NCBI Taxonomy" id="4577"/>
    <lineage>
        <taxon>Eukaryota</taxon>
        <taxon>Viridiplantae</taxon>
        <taxon>Streptophyta</taxon>
        <taxon>Embryophyta</taxon>
        <taxon>Tracheophyta</taxon>
        <taxon>Spermatophyta</taxon>
        <taxon>Magnoliopsida</taxon>
        <taxon>Liliopsida</taxon>
        <taxon>Poales</taxon>
        <taxon>Poaceae</taxon>
        <taxon>PACMAD clade</taxon>
        <taxon>Panicoideae</taxon>
        <taxon>Andropogonodae</taxon>
        <taxon>Andropogoneae</taxon>
        <taxon>Tripsacinae</taxon>
        <taxon>Zea</taxon>
    </lineage>
</organism>
<reference evidence="3" key="1">
    <citation type="journal article" date="2009" name="Science">
        <title>The B73 maize genome: complexity, diversity, and dynamics.</title>
        <authorList>
            <person name="Schnable P.S."/>
            <person name="Ware D."/>
            <person name="Fulton R.S."/>
            <person name="Stein J.C."/>
            <person name="Wei F."/>
            <person name="Pasternak S."/>
            <person name="Liang C."/>
            <person name="Zhang J."/>
            <person name="Fulton L."/>
            <person name="Graves T.A."/>
            <person name="Minx P."/>
            <person name="Reily A.D."/>
            <person name="Courtney L."/>
            <person name="Kruchowski S.S."/>
            <person name="Tomlinson C."/>
            <person name="Strong C."/>
            <person name="Delehaunty K."/>
            <person name="Fronick C."/>
            <person name="Courtney B."/>
            <person name="Rock S.M."/>
            <person name="Belter E."/>
            <person name="Du F."/>
            <person name="Kim K."/>
            <person name="Abbott R.M."/>
            <person name="Cotton M."/>
            <person name="Levy A."/>
            <person name="Marchetto P."/>
            <person name="Ochoa K."/>
            <person name="Jackson S.M."/>
            <person name="Gillam B."/>
            <person name="Chen W."/>
            <person name="Yan L."/>
            <person name="Higginbotham J."/>
            <person name="Cardenas M."/>
            <person name="Waligorski J."/>
            <person name="Applebaum E."/>
            <person name="Phelps L."/>
            <person name="Falcone J."/>
            <person name="Kanchi K."/>
            <person name="Thane T."/>
            <person name="Scimone A."/>
            <person name="Thane N."/>
            <person name="Henke J."/>
            <person name="Wang T."/>
            <person name="Ruppert J."/>
            <person name="Shah N."/>
            <person name="Rotter K."/>
            <person name="Hodges J."/>
            <person name="Ingenthron E."/>
            <person name="Cordes M."/>
            <person name="Kohlberg S."/>
            <person name="Sgro J."/>
            <person name="Delgado B."/>
            <person name="Mead K."/>
            <person name="Chinwalla A."/>
            <person name="Leonard S."/>
            <person name="Crouse K."/>
            <person name="Collura K."/>
            <person name="Kudrna D."/>
            <person name="Currie J."/>
            <person name="He R."/>
            <person name="Angelova A."/>
            <person name="Rajasekar S."/>
            <person name="Mueller T."/>
            <person name="Lomeli R."/>
            <person name="Scara G."/>
            <person name="Ko A."/>
            <person name="Delaney K."/>
            <person name="Wissotski M."/>
            <person name="Lopez G."/>
            <person name="Campos D."/>
            <person name="Braidotti M."/>
            <person name="Ashley E."/>
            <person name="Golser W."/>
            <person name="Kim H."/>
            <person name="Lee S."/>
            <person name="Lin J."/>
            <person name="Dujmic Z."/>
            <person name="Kim W."/>
            <person name="Talag J."/>
            <person name="Zuccolo A."/>
            <person name="Fan C."/>
            <person name="Sebastian A."/>
            <person name="Kramer M."/>
            <person name="Spiegel L."/>
            <person name="Nascimento L."/>
            <person name="Zutavern T."/>
            <person name="Miller B."/>
            <person name="Ambroise C."/>
            <person name="Muller S."/>
            <person name="Spooner W."/>
            <person name="Narechania A."/>
            <person name="Ren L."/>
            <person name="Wei S."/>
            <person name="Kumari S."/>
            <person name="Faga B."/>
            <person name="Levy M.J."/>
            <person name="McMahan L."/>
            <person name="Van Buren P."/>
            <person name="Vaughn M.W."/>
            <person name="Ying K."/>
            <person name="Yeh C.-T."/>
            <person name="Emrich S.J."/>
            <person name="Jia Y."/>
            <person name="Kalyanaraman A."/>
            <person name="Hsia A.-P."/>
            <person name="Barbazuk W.B."/>
            <person name="Baucom R.S."/>
            <person name="Brutnell T.P."/>
            <person name="Carpita N.C."/>
            <person name="Chaparro C."/>
            <person name="Chia J.-M."/>
            <person name="Deragon J.-M."/>
            <person name="Estill J.C."/>
            <person name="Fu Y."/>
            <person name="Jeddeloh J.A."/>
            <person name="Han Y."/>
            <person name="Lee H."/>
            <person name="Li P."/>
            <person name="Lisch D.R."/>
            <person name="Liu S."/>
            <person name="Liu Z."/>
            <person name="Nagel D.H."/>
            <person name="McCann M.C."/>
            <person name="SanMiguel P."/>
            <person name="Myers A.M."/>
            <person name="Nettleton D."/>
            <person name="Nguyen J."/>
            <person name="Penning B.W."/>
            <person name="Ponnala L."/>
            <person name="Schneider K.L."/>
            <person name="Schwartz D.C."/>
            <person name="Sharma A."/>
            <person name="Soderlund C."/>
            <person name="Springer N.M."/>
            <person name="Sun Q."/>
            <person name="Wang H."/>
            <person name="Waterman M."/>
            <person name="Westerman R."/>
            <person name="Wolfgruber T.K."/>
            <person name="Yang L."/>
            <person name="Yu Y."/>
            <person name="Zhang L."/>
            <person name="Zhou S."/>
            <person name="Zhu Q."/>
            <person name="Bennetzen J.L."/>
            <person name="Dawe R.K."/>
            <person name="Jiang J."/>
            <person name="Jiang N."/>
            <person name="Presting G.G."/>
            <person name="Wessler S.R."/>
            <person name="Aluru S."/>
            <person name="Martienssen R.A."/>
            <person name="Clifton S.W."/>
            <person name="McCombie W.R."/>
            <person name="Wing R.A."/>
            <person name="Wilson R.K."/>
        </authorList>
    </citation>
    <scope>NUCLEOTIDE SEQUENCE [LARGE SCALE GENOMIC DNA]</scope>
    <source>
        <strain evidence="3">cv. B73</strain>
    </source>
</reference>
<feature type="compositionally biased region" description="Basic and acidic residues" evidence="1">
    <location>
        <begin position="41"/>
        <end position="50"/>
    </location>
</feature>
<evidence type="ECO:0000313" key="3">
    <source>
        <dbReference type="Proteomes" id="UP000007305"/>
    </source>
</evidence>
<feature type="region of interest" description="Disordered" evidence="1">
    <location>
        <begin position="1"/>
        <end position="50"/>
    </location>
</feature>
<accession>A0A804PN50</accession>
<name>A0A804PN50_MAIZE</name>
<keyword evidence="3" id="KW-1185">Reference proteome</keyword>
<proteinExistence type="predicted"/>
<reference evidence="2" key="3">
    <citation type="submission" date="2021-05" db="UniProtKB">
        <authorList>
            <consortium name="EnsemblPlants"/>
        </authorList>
    </citation>
    <scope>IDENTIFICATION</scope>
    <source>
        <strain evidence="2">cv. B73</strain>
    </source>
</reference>
<dbReference type="EnsemblPlants" id="Zm00001eb250400_T001">
    <property type="protein sequence ID" value="Zm00001eb250400_P001"/>
    <property type="gene ID" value="Zm00001eb250400"/>
</dbReference>
<reference evidence="2" key="2">
    <citation type="submission" date="2019-07" db="EMBL/GenBank/DDBJ databases">
        <authorList>
            <person name="Seetharam A."/>
            <person name="Woodhouse M."/>
            <person name="Cannon E."/>
        </authorList>
    </citation>
    <scope>NUCLEOTIDE SEQUENCE [LARGE SCALE GENOMIC DNA]</scope>
    <source>
        <strain evidence="2">cv. B73</strain>
    </source>
</reference>
<protein>
    <submittedName>
        <fullName evidence="2">Uncharacterized protein</fullName>
    </submittedName>
</protein>
<dbReference type="Gramene" id="Zm00001eb250400_T001">
    <property type="protein sequence ID" value="Zm00001eb250400_P001"/>
    <property type="gene ID" value="Zm00001eb250400"/>
</dbReference>
<evidence type="ECO:0000313" key="2">
    <source>
        <dbReference type="EnsemblPlants" id="Zm00001eb250400_P001"/>
    </source>
</evidence>
<feature type="compositionally biased region" description="Basic residues" evidence="1">
    <location>
        <begin position="26"/>
        <end position="40"/>
    </location>
</feature>
<sequence length="195" mass="21192">MAVSKNKKACRGEADRSSCSHPHTYSYKKARAPGPRRRPGRGGEQDHQDPSRQIIAYLMPLRRIHACKDPNSAPRQRFSRVVVVASEGRGRRRFRRRPFVDLPSIRMICPLAAKSTALCASTVAGHHRGPQASALREEKKAVWHTARLAGSQLCPGHTAAGRKAMAGQEGNGSCMHSSVALALAPRKGPAAGRVH</sequence>
<dbReference type="InParanoid" id="A0A804PN50"/>